<dbReference type="SUPFAM" id="SSF53756">
    <property type="entry name" value="UDP-Glycosyltransferase/glycogen phosphorylase"/>
    <property type="match status" value="1"/>
</dbReference>
<dbReference type="PANTHER" id="PTHR12526:SF510">
    <property type="entry name" value="D-INOSITOL 3-PHOSPHATE GLYCOSYLTRANSFERASE"/>
    <property type="match status" value="1"/>
</dbReference>
<evidence type="ECO:0000259" key="4">
    <source>
        <dbReference type="Pfam" id="PF13439"/>
    </source>
</evidence>
<keyword evidence="6" id="KW-1185">Reference proteome</keyword>
<evidence type="ECO:0000256" key="2">
    <source>
        <dbReference type="ARBA" id="ARBA00022679"/>
    </source>
</evidence>
<gene>
    <name evidence="5" type="ORF">BDD21_5044</name>
</gene>
<dbReference type="PANTHER" id="PTHR12526">
    <property type="entry name" value="GLYCOSYLTRANSFERASE"/>
    <property type="match status" value="1"/>
</dbReference>
<dbReference type="CDD" id="cd03820">
    <property type="entry name" value="GT4_AmsD-like"/>
    <property type="match status" value="1"/>
</dbReference>
<evidence type="ECO:0000313" key="6">
    <source>
        <dbReference type="Proteomes" id="UP000274556"/>
    </source>
</evidence>
<feature type="domain" description="Glycosyltransferase subfamily 4-like N-terminal" evidence="4">
    <location>
        <begin position="32"/>
        <end position="184"/>
    </location>
</feature>
<dbReference type="InterPro" id="IPR028098">
    <property type="entry name" value="Glyco_trans_4-like_N"/>
</dbReference>
<comment type="caution">
    <text evidence="5">The sequence shown here is derived from an EMBL/GenBank/DDBJ whole genome shotgun (WGS) entry which is preliminary data.</text>
</comment>
<reference evidence="5 6" key="1">
    <citation type="submission" date="2018-10" db="EMBL/GenBank/DDBJ databases">
        <title>Genomic Encyclopedia of Archaeal and Bacterial Type Strains, Phase II (KMG-II): from individual species to whole genera.</title>
        <authorList>
            <person name="Goeker M."/>
        </authorList>
    </citation>
    <scope>NUCLEOTIDE SEQUENCE [LARGE SCALE GENOMIC DNA]</scope>
    <source>
        <strain evidence="5 6">DSM 235</strain>
    </source>
</reference>
<dbReference type="RefSeq" id="WP_120799421.1">
    <property type="nucleotide sequence ID" value="NZ_RBXL01000001.1"/>
</dbReference>
<dbReference type="Pfam" id="PF00534">
    <property type="entry name" value="Glycos_transf_1"/>
    <property type="match status" value="1"/>
</dbReference>
<dbReference type="Gene3D" id="3.40.50.2000">
    <property type="entry name" value="Glycogen Phosphorylase B"/>
    <property type="match status" value="2"/>
</dbReference>
<dbReference type="EMBL" id="RBXL01000001">
    <property type="protein sequence ID" value="RKT47456.1"/>
    <property type="molecule type" value="Genomic_DNA"/>
</dbReference>
<feature type="domain" description="Glycosyl transferase family 1" evidence="3">
    <location>
        <begin position="195"/>
        <end position="348"/>
    </location>
</feature>
<evidence type="ECO:0000256" key="1">
    <source>
        <dbReference type="ARBA" id="ARBA00022676"/>
    </source>
</evidence>
<dbReference type="GO" id="GO:1901135">
    <property type="term" value="P:carbohydrate derivative metabolic process"/>
    <property type="evidence" value="ECO:0007669"/>
    <property type="project" value="UniProtKB-ARBA"/>
</dbReference>
<keyword evidence="1" id="KW-0328">Glycosyltransferase</keyword>
<keyword evidence="2 5" id="KW-0808">Transferase</keyword>
<dbReference type="OrthoDB" id="4611853at2"/>
<dbReference type="Proteomes" id="UP000274556">
    <property type="component" value="Unassembled WGS sequence"/>
</dbReference>
<dbReference type="InterPro" id="IPR001296">
    <property type="entry name" value="Glyco_trans_1"/>
</dbReference>
<dbReference type="AlphaFoldDB" id="A0A495VDI8"/>
<name>A0A495VDI8_9GAMM</name>
<evidence type="ECO:0000313" key="5">
    <source>
        <dbReference type="EMBL" id="RKT47456.1"/>
    </source>
</evidence>
<dbReference type="GO" id="GO:0016757">
    <property type="term" value="F:glycosyltransferase activity"/>
    <property type="evidence" value="ECO:0007669"/>
    <property type="project" value="UniProtKB-KW"/>
</dbReference>
<dbReference type="Pfam" id="PF13439">
    <property type="entry name" value="Glyco_transf_4"/>
    <property type="match status" value="1"/>
</dbReference>
<organism evidence="5 6">
    <name type="scientific">Thiocapsa rosea</name>
    <dbReference type="NCBI Taxonomy" id="69360"/>
    <lineage>
        <taxon>Bacteria</taxon>
        <taxon>Pseudomonadati</taxon>
        <taxon>Pseudomonadota</taxon>
        <taxon>Gammaproteobacteria</taxon>
        <taxon>Chromatiales</taxon>
        <taxon>Chromatiaceae</taxon>
        <taxon>Thiocapsa</taxon>
    </lineage>
</organism>
<evidence type="ECO:0000259" key="3">
    <source>
        <dbReference type="Pfam" id="PF00534"/>
    </source>
</evidence>
<accession>A0A495VDI8</accession>
<sequence>MSESNKLGIEYGDTPNPSRLSIALCAPSLGQGGAERVVCWLCDGLANRGHDVLLVTRASRSEDFYPAPERARRISLIDDFRVKSGPLQLLALYRVLKSLRPDITISFLPRTNVACALTASVLKCPVVVCERADPRSEPLHWTTSAARVLAYPLAAGIVLQADTARTWAARRVRGGVVGVIPNPVRPLLRPPHVVGGPILLGVGRLCPQKRFDRLIRAFASVAPDFPDLNLRIIGDGPLRNELRDLADASGFGARIALPGATLDIEAEYARARLFVLTSDFEGFPNVLVEAMSLGLPVIALDCPTGPAEIIRDGVDGILVPKGDEMALTRTLRMVLSDDQLAARLGRKAVEIQLRFAPEGVLDQWESFLWNLSTV</sequence>
<proteinExistence type="predicted"/>
<protein>
    <submittedName>
        <fullName evidence="5">Glycosyltransferase involved in cell wall biosynthesis</fullName>
    </submittedName>
</protein>